<evidence type="ECO:0000313" key="2">
    <source>
        <dbReference type="Proteomes" id="UP001163846"/>
    </source>
</evidence>
<evidence type="ECO:0008006" key="3">
    <source>
        <dbReference type="Google" id="ProtNLM"/>
    </source>
</evidence>
<sequence length="554" mass="61489">MDEDGWMDVDEPAVEDSSPVAPLQEHIESAVTANYKIIYPAEPQPSNTVALPGKYGDGVIFAVYKDLTGLSRPALLELCREYQLGLAGKKHELKNKVMRFSESKADWQSLVPGARRSHRGVQDGGVIKKKTLAANSSSSSKKPKKLKHSVVRRNELMGLPSNAPLGTQLYSTERSKDMRTLEEKAALLRWADAFCETHPFIPREEIIRRKKAREEAKEREKAVSATAVANYMQSLEDKVDSLVTALQALTTSGPPLSPAVLAQLPAMLGNLPMNPPSAMSVQPTISPPHTPMEPTNTCTAPTMDQPTTGSVSTINEFVTETFPALNHTATAPVHSSANVDTPLTVIQPVGRPADTEIAQPSAVRELTDTLRIGHGQIVKYNYKADVGDLDLPQISFAGGVTRLGRVWDDERPEWDPSDCGKNLLQINGIPIALRYWHDVFAGRKGSKTWSWLKKLWSEWRYVAERYHSGTPDEFWAQFSVKDGEQLPDRVEPTWSTIIRELRATRNADEERLAEQAKAEYGARFAQVFVNNRRQVLTKTSAIARRYLALQNSST</sequence>
<name>A0AA38P7N0_9AGAR</name>
<dbReference type="Proteomes" id="UP001163846">
    <property type="component" value="Unassembled WGS sequence"/>
</dbReference>
<comment type="caution">
    <text evidence="1">The sequence shown here is derived from an EMBL/GenBank/DDBJ whole genome shotgun (WGS) entry which is preliminary data.</text>
</comment>
<reference evidence="1" key="1">
    <citation type="submission" date="2022-08" db="EMBL/GenBank/DDBJ databases">
        <authorList>
            <consortium name="DOE Joint Genome Institute"/>
            <person name="Min B."/>
            <person name="Riley R."/>
            <person name="Sierra-Patev S."/>
            <person name="Naranjo-Ortiz M."/>
            <person name="Looney B."/>
            <person name="Konkel Z."/>
            <person name="Slot J.C."/>
            <person name="Sakamoto Y."/>
            <person name="Steenwyk J.L."/>
            <person name="Rokas A."/>
            <person name="Carro J."/>
            <person name="Camarero S."/>
            <person name="Ferreira P."/>
            <person name="Molpeceres G."/>
            <person name="Ruiz-Duenas F.J."/>
            <person name="Serrano A."/>
            <person name="Henrissat B."/>
            <person name="Drula E."/>
            <person name="Hughes K.W."/>
            <person name="Mata J.L."/>
            <person name="Ishikawa N.K."/>
            <person name="Vargas-Isla R."/>
            <person name="Ushijima S."/>
            <person name="Smith C.A."/>
            <person name="Ahrendt S."/>
            <person name="Andreopoulos W."/>
            <person name="He G."/>
            <person name="Labutti K."/>
            <person name="Lipzen A."/>
            <person name="Ng V."/>
            <person name="Sandor L."/>
            <person name="Barry K."/>
            <person name="Martinez A.T."/>
            <person name="Xiao Y."/>
            <person name="Gibbons J.G."/>
            <person name="Terashima K."/>
            <person name="Hibbett D.S."/>
            <person name="Grigoriev I.V."/>
        </authorList>
    </citation>
    <scope>NUCLEOTIDE SEQUENCE</scope>
    <source>
        <strain evidence="1">TFB9207</strain>
    </source>
</reference>
<proteinExistence type="predicted"/>
<evidence type="ECO:0000313" key="1">
    <source>
        <dbReference type="EMBL" id="KAJ3837828.1"/>
    </source>
</evidence>
<dbReference type="EMBL" id="MU806219">
    <property type="protein sequence ID" value="KAJ3837828.1"/>
    <property type="molecule type" value="Genomic_DNA"/>
</dbReference>
<organism evidence="1 2">
    <name type="scientific">Lentinula raphanica</name>
    <dbReference type="NCBI Taxonomy" id="153919"/>
    <lineage>
        <taxon>Eukaryota</taxon>
        <taxon>Fungi</taxon>
        <taxon>Dikarya</taxon>
        <taxon>Basidiomycota</taxon>
        <taxon>Agaricomycotina</taxon>
        <taxon>Agaricomycetes</taxon>
        <taxon>Agaricomycetidae</taxon>
        <taxon>Agaricales</taxon>
        <taxon>Marasmiineae</taxon>
        <taxon>Omphalotaceae</taxon>
        <taxon>Lentinula</taxon>
    </lineage>
</organism>
<keyword evidence="2" id="KW-1185">Reference proteome</keyword>
<accession>A0AA38P7N0</accession>
<dbReference type="AlphaFoldDB" id="A0AA38P7N0"/>
<protein>
    <recommendedName>
        <fullName evidence="3">SAP domain-containing protein</fullName>
    </recommendedName>
</protein>
<gene>
    <name evidence="1" type="ORF">F5878DRAFT_642455</name>
</gene>